<organism evidence="1">
    <name type="scientific">Tanacetum cinerariifolium</name>
    <name type="common">Dalmatian daisy</name>
    <name type="synonym">Chrysanthemum cinerariifolium</name>
    <dbReference type="NCBI Taxonomy" id="118510"/>
    <lineage>
        <taxon>Eukaryota</taxon>
        <taxon>Viridiplantae</taxon>
        <taxon>Streptophyta</taxon>
        <taxon>Embryophyta</taxon>
        <taxon>Tracheophyta</taxon>
        <taxon>Spermatophyta</taxon>
        <taxon>Magnoliopsida</taxon>
        <taxon>eudicotyledons</taxon>
        <taxon>Gunneridae</taxon>
        <taxon>Pentapetalae</taxon>
        <taxon>asterids</taxon>
        <taxon>campanulids</taxon>
        <taxon>Asterales</taxon>
        <taxon>Asteraceae</taxon>
        <taxon>Asteroideae</taxon>
        <taxon>Anthemideae</taxon>
        <taxon>Anthemidinae</taxon>
        <taxon>Tanacetum</taxon>
    </lineage>
</organism>
<gene>
    <name evidence="1" type="ORF">Tci_885111</name>
</gene>
<accession>A0A699TQV7</accession>
<dbReference type="EMBL" id="BKCJ011270475">
    <property type="protein sequence ID" value="GFD13142.1"/>
    <property type="molecule type" value="Genomic_DNA"/>
</dbReference>
<sequence length="90" mass="8929">EAAVVGAAIVGGHVEAPRGLAGLHVVADAFVILDVGGDAHLLPPVLGAALEHIHAPVFKDDFGLNAPQAVRTEAQGEVVVGVGAFGHGGR</sequence>
<dbReference type="AlphaFoldDB" id="A0A699TQV7"/>
<name>A0A699TQV7_TANCI</name>
<feature type="non-terminal residue" evidence="1">
    <location>
        <position position="1"/>
    </location>
</feature>
<evidence type="ECO:0000313" key="1">
    <source>
        <dbReference type="EMBL" id="GFD13142.1"/>
    </source>
</evidence>
<comment type="caution">
    <text evidence="1">The sequence shown here is derived from an EMBL/GenBank/DDBJ whole genome shotgun (WGS) entry which is preliminary data.</text>
</comment>
<proteinExistence type="predicted"/>
<reference evidence="1" key="1">
    <citation type="journal article" date="2019" name="Sci. Rep.">
        <title>Draft genome of Tanacetum cinerariifolium, the natural source of mosquito coil.</title>
        <authorList>
            <person name="Yamashiro T."/>
            <person name="Shiraishi A."/>
            <person name="Satake H."/>
            <person name="Nakayama K."/>
        </authorList>
    </citation>
    <scope>NUCLEOTIDE SEQUENCE</scope>
</reference>
<protein>
    <submittedName>
        <fullName evidence="1">Uncharacterized protein</fullName>
    </submittedName>
</protein>